<dbReference type="PANTHER" id="PTHR33164:SF99">
    <property type="entry name" value="MARR FAMILY REGULATORY PROTEIN"/>
    <property type="match status" value="1"/>
</dbReference>
<dbReference type="Proteomes" id="UP000309133">
    <property type="component" value="Unassembled WGS sequence"/>
</dbReference>
<evidence type="ECO:0000313" key="3">
    <source>
        <dbReference type="EMBL" id="THG30227.1"/>
    </source>
</evidence>
<dbReference type="InterPro" id="IPR036390">
    <property type="entry name" value="WH_DNA-bd_sf"/>
</dbReference>
<dbReference type="PROSITE" id="PS50995">
    <property type="entry name" value="HTH_MARR_2"/>
    <property type="match status" value="1"/>
</dbReference>
<dbReference type="Gene3D" id="1.10.10.10">
    <property type="entry name" value="Winged helix-like DNA-binding domain superfamily/Winged helix DNA-binding domain"/>
    <property type="match status" value="1"/>
</dbReference>
<dbReference type="OrthoDB" id="8635520at2"/>
<dbReference type="GO" id="GO:0003700">
    <property type="term" value="F:DNA-binding transcription factor activity"/>
    <property type="evidence" value="ECO:0007669"/>
    <property type="project" value="InterPro"/>
</dbReference>
<dbReference type="SMART" id="SM00347">
    <property type="entry name" value="HTH_MARR"/>
    <property type="match status" value="1"/>
</dbReference>
<accession>A0A4V3WT14</accession>
<evidence type="ECO:0000256" key="1">
    <source>
        <dbReference type="SAM" id="MobiDB-lite"/>
    </source>
</evidence>
<keyword evidence="4" id="KW-1185">Reference proteome</keyword>
<dbReference type="Pfam" id="PF12802">
    <property type="entry name" value="MarR_2"/>
    <property type="match status" value="1"/>
</dbReference>
<dbReference type="AlphaFoldDB" id="A0A4V3WT14"/>
<protein>
    <submittedName>
        <fullName evidence="3">Winged helix-turn-helix transcriptional regulator</fullName>
    </submittedName>
</protein>
<evidence type="ECO:0000259" key="2">
    <source>
        <dbReference type="PROSITE" id="PS50995"/>
    </source>
</evidence>
<evidence type="ECO:0000313" key="4">
    <source>
        <dbReference type="Proteomes" id="UP000309133"/>
    </source>
</evidence>
<organism evidence="3 4">
    <name type="scientific">Naasia lichenicola</name>
    <dbReference type="NCBI Taxonomy" id="2565933"/>
    <lineage>
        <taxon>Bacteria</taxon>
        <taxon>Bacillati</taxon>
        <taxon>Actinomycetota</taxon>
        <taxon>Actinomycetes</taxon>
        <taxon>Micrococcales</taxon>
        <taxon>Microbacteriaceae</taxon>
        <taxon>Naasia</taxon>
    </lineage>
</organism>
<comment type="caution">
    <text evidence="3">The sequence shown here is derived from an EMBL/GenBank/DDBJ whole genome shotgun (WGS) entry which is preliminary data.</text>
</comment>
<dbReference type="GO" id="GO:0006950">
    <property type="term" value="P:response to stress"/>
    <property type="evidence" value="ECO:0007669"/>
    <property type="project" value="TreeGrafter"/>
</dbReference>
<feature type="domain" description="HTH marR-type" evidence="2">
    <location>
        <begin position="1"/>
        <end position="129"/>
    </location>
</feature>
<feature type="region of interest" description="Disordered" evidence="1">
    <location>
        <begin position="66"/>
        <end position="96"/>
    </location>
</feature>
<reference evidence="3 4" key="1">
    <citation type="submission" date="2019-04" db="EMBL/GenBank/DDBJ databases">
        <authorList>
            <person name="Jiang L."/>
        </authorList>
    </citation>
    <scope>NUCLEOTIDE SEQUENCE [LARGE SCALE GENOMIC DNA]</scope>
    <source>
        <strain evidence="3 4">YIM 131853</strain>
    </source>
</reference>
<dbReference type="SUPFAM" id="SSF46785">
    <property type="entry name" value="Winged helix' DNA-binding domain"/>
    <property type="match status" value="1"/>
</dbReference>
<sequence>MKVHLRLRYEMNRQLRTTGELSLPDYDVLVALISDERGTLSISDLATRIGWERSRASHHVRRMAARGLVGTEQSESDRRSTQVSLTARGRATLGNSSPGHVELVRAVFLDPLDERRRSELAESLERIYDALIEHGSLPRPVDHP</sequence>
<proteinExistence type="predicted"/>
<name>A0A4V3WT14_9MICO</name>
<dbReference type="InterPro" id="IPR036388">
    <property type="entry name" value="WH-like_DNA-bd_sf"/>
</dbReference>
<dbReference type="PANTHER" id="PTHR33164">
    <property type="entry name" value="TRANSCRIPTIONAL REGULATOR, MARR FAMILY"/>
    <property type="match status" value="1"/>
</dbReference>
<dbReference type="InterPro" id="IPR039422">
    <property type="entry name" value="MarR/SlyA-like"/>
</dbReference>
<dbReference type="EMBL" id="SSSM01000005">
    <property type="protein sequence ID" value="THG30227.1"/>
    <property type="molecule type" value="Genomic_DNA"/>
</dbReference>
<dbReference type="InterPro" id="IPR000835">
    <property type="entry name" value="HTH_MarR-typ"/>
</dbReference>
<gene>
    <name evidence="3" type="ORF">E6C64_13215</name>
</gene>